<keyword evidence="3" id="KW-1185">Reference proteome</keyword>
<dbReference type="Pfam" id="PF00078">
    <property type="entry name" value="RVT_1"/>
    <property type="match status" value="1"/>
</dbReference>
<name>A0A371I3V3_MUCPR</name>
<dbReference type="OrthoDB" id="415724at2759"/>
<gene>
    <name evidence="2" type="primary">pol</name>
    <name evidence="2" type="ORF">CR513_05871</name>
</gene>
<protein>
    <submittedName>
        <fullName evidence="2">Retrovirus-related Pol polyprotein from transposon 17.6</fullName>
    </submittedName>
</protein>
<evidence type="ECO:0000259" key="1">
    <source>
        <dbReference type="Pfam" id="PF00078"/>
    </source>
</evidence>
<dbReference type="InterPro" id="IPR050951">
    <property type="entry name" value="Retrovirus_Pol_polyprotein"/>
</dbReference>
<evidence type="ECO:0000313" key="3">
    <source>
        <dbReference type="Proteomes" id="UP000257109"/>
    </source>
</evidence>
<organism evidence="2 3">
    <name type="scientific">Mucuna pruriens</name>
    <name type="common">Velvet bean</name>
    <name type="synonym">Dolichos pruriens</name>
    <dbReference type="NCBI Taxonomy" id="157652"/>
    <lineage>
        <taxon>Eukaryota</taxon>
        <taxon>Viridiplantae</taxon>
        <taxon>Streptophyta</taxon>
        <taxon>Embryophyta</taxon>
        <taxon>Tracheophyta</taxon>
        <taxon>Spermatophyta</taxon>
        <taxon>Magnoliopsida</taxon>
        <taxon>eudicotyledons</taxon>
        <taxon>Gunneridae</taxon>
        <taxon>Pentapetalae</taxon>
        <taxon>rosids</taxon>
        <taxon>fabids</taxon>
        <taxon>Fabales</taxon>
        <taxon>Fabaceae</taxon>
        <taxon>Papilionoideae</taxon>
        <taxon>50 kb inversion clade</taxon>
        <taxon>NPAAA clade</taxon>
        <taxon>indigoferoid/millettioid clade</taxon>
        <taxon>Phaseoleae</taxon>
        <taxon>Mucuna</taxon>
    </lineage>
</organism>
<proteinExistence type="predicted"/>
<dbReference type="PANTHER" id="PTHR37984:SF5">
    <property type="entry name" value="PROTEIN NYNRIN-LIKE"/>
    <property type="match status" value="1"/>
</dbReference>
<dbReference type="Gene3D" id="3.30.70.270">
    <property type="match status" value="1"/>
</dbReference>
<dbReference type="PANTHER" id="PTHR37984">
    <property type="entry name" value="PROTEIN CBG26694"/>
    <property type="match status" value="1"/>
</dbReference>
<sequence length="197" mass="23124">MNYVLRSLIGKCVVVYFDNILIYFTCLNDHLFHMRSVLEILRKETLYANLEKCTFYTHEVMFLGFFVGCHRVKVDEKKMKVIQEWTTLKLWVSTIIAPLNENVKRSVGFNWEESLPNLKGKAYSSSNFSTSKFSKSFELECDASNGRATPRKGISLLILEKNLRVSTYDQKLYALMRSLHTWQHYLFPKEFVIHSDL</sequence>
<dbReference type="InterPro" id="IPR043128">
    <property type="entry name" value="Rev_trsase/Diguanyl_cyclase"/>
</dbReference>
<accession>A0A371I3V3</accession>
<dbReference type="Proteomes" id="UP000257109">
    <property type="component" value="Unassembled WGS sequence"/>
</dbReference>
<feature type="non-terminal residue" evidence="2">
    <location>
        <position position="1"/>
    </location>
</feature>
<dbReference type="InterPro" id="IPR043502">
    <property type="entry name" value="DNA/RNA_pol_sf"/>
</dbReference>
<dbReference type="EMBL" id="QJKJ01000984">
    <property type="protein sequence ID" value="RDY09721.1"/>
    <property type="molecule type" value="Genomic_DNA"/>
</dbReference>
<dbReference type="InterPro" id="IPR000477">
    <property type="entry name" value="RT_dom"/>
</dbReference>
<dbReference type="SUPFAM" id="SSF56672">
    <property type="entry name" value="DNA/RNA polymerases"/>
    <property type="match status" value="1"/>
</dbReference>
<feature type="domain" description="Reverse transcriptase" evidence="1">
    <location>
        <begin position="1"/>
        <end position="65"/>
    </location>
</feature>
<evidence type="ECO:0000313" key="2">
    <source>
        <dbReference type="EMBL" id="RDY09721.1"/>
    </source>
</evidence>
<reference evidence="2" key="1">
    <citation type="submission" date="2018-05" db="EMBL/GenBank/DDBJ databases">
        <title>Draft genome of Mucuna pruriens seed.</title>
        <authorList>
            <person name="Nnadi N.E."/>
            <person name="Vos R."/>
            <person name="Hasami M.H."/>
            <person name="Devisetty U.K."/>
            <person name="Aguiy J.C."/>
        </authorList>
    </citation>
    <scope>NUCLEOTIDE SEQUENCE [LARGE SCALE GENOMIC DNA]</scope>
    <source>
        <strain evidence="2">JCA_2017</strain>
    </source>
</reference>
<comment type="caution">
    <text evidence="2">The sequence shown here is derived from an EMBL/GenBank/DDBJ whole genome shotgun (WGS) entry which is preliminary data.</text>
</comment>
<dbReference type="AlphaFoldDB" id="A0A371I3V3"/>